<feature type="transmembrane region" description="Helical" evidence="1">
    <location>
        <begin position="12"/>
        <end position="35"/>
    </location>
</feature>
<dbReference type="Pfam" id="PF03816">
    <property type="entry name" value="LytR_cpsA_psr"/>
    <property type="match status" value="1"/>
</dbReference>
<feature type="domain" description="Cell envelope-related transcriptional attenuator" evidence="2">
    <location>
        <begin position="78"/>
        <end position="221"/>
    </location>
</feature>
<dbReference type="AlphaFoldDB" id="A0A1J5RZ55"/>
<accession>A0A1J5RZ55</accession>
<dbReference type="Gene3D" id="3.40.630.190">
    <property type="entry name" value="LCP protein"/>
    <property type="match status" value="1"/>
</dbReference>
<comment type="caution">
    <text evidence="3">The sequence shown here is derived from an EMBL/GenBank/DDBJ whole genome shotgun (WGS) entry which is preliminary data.</text>
</comment>
<organism evidence="3">
    <name type="scientific">mine drainage metagenome</name>
    <dbReference type="NCBI Taxonomy" id="410659"/>
    <lineage>
        <taxon>unclassified sequences</taxon>
        <taxon>metagenomes</taxon>
        <taxon>ecological metagenomes</taxon>
    </lineage>
</organism>
<evidence type="ECO:0000313" key="3">
    <source>
        <dbReference type="EMBL" id="OIQ93373.1"/>
    </source>
</evidence>
<dbReference type="PANTHER" id="PTHR33392">
    <property type="entry name" value="POLYISOPRENYL-TEICHOIC ACID--PEPTIDOGLYCAN TEICHOIC ACID TRANSFERASE TAGU"/>
    <property type="match status" value="1"/>
</dbReference>
<reference evidence="3" key="1">
    <citation type="submission" date="2016-10" db="EMBL/GenBank/DDBJ databases">
        <title>Sequence of Gallionella enrichment culture.</title>
        <authorList>
            <person name="Poehlein A."/>
            <person name="Muehling M."/>
            <person name="Daniel R."/>
        </authorList>
    </citation>
    <scope>NUCLEOTIDE SEQUENCE</scope>
</reference>
<keyword evidence="1" id="KW-0472">Membrane</keyword>
<sequence>MRDTPHRHRRRRVVVAAAFVLALLLAWPVGLLIWANGKVQHVDALSGATPTPGTTYLLAGSDSRADGTVGNDGTLGARTDTIMLLTVPASGPAALISLPRDSYVDIPGKGKNKLNAAFAWGGAPLLVKTVEKLTGIAVDHYVEVGFAGIEKVVNAIGGVPLCLNYNVKDDYSGLMWTAGCHVANGVTALAFVRMRYADPQGDIGRAERQRQLIAAITHKVESPALLFQPGKQVALISAGTGSLAVDRGTGIVDLARLALDFKRATGPTGITGTPWIKNMDYRPGNVGSTVELDAQKNAALFAAILGGTQPAGKVGGVPSA</sequence>
<dbReference type="InterPro" id="IPR050922">
    <property type="entry name" value="LytR/CpsA/Psr_CW_biosynth"/>
</dbReference>
<proteinExistence type="predicted"/>
<protein>
    <submittedName>
        <fullName evidence="3">Transcriptional regulator LytR</fullName>
    </submittedName>
</protein>
<gene>
    <name evidence="3" type="primary">lytR_3</name>
    <name evidence="3" type="ORF">GALL_247030</name>
</gene>
<evidence type="ECO:0000259" key="2">
    <source>
        <dbReference type="Pfam" id="PF03816"/>
    </source>
</evidence>
<dbReference type="InterPro" id="IPR004474">
    <property type="entry name" value="LytR_CpsA_psr"/>
</dbReference>
<dbReference type="EMBL" id="MLJW01000209">
    <property type="protein sequence ID" value="OIQ93373.1"/>
    <property type="molecule type" value="Genomic_DNA"/>
</dbReference>
<keyword evidence="1" id="KW-0812">Transmembrane</keyword>
<evidence type="ECO:0000256" key="1">
    <source>
        <dbReference type="SAM" id="Phobius"/>
    </source>
</evidence>
<dbReference type="NCBIfam" id="TIGR00350">
    <property type="entry name" value="lytR_cpsA_psr"/>
    <property type="match status" value="1"/>
</dbReference>
<dbReference type="PANTHER" id="PTHR33392:SF6">
    <property type="entry name" value="POLYISOPRENYL-TEICHOIC ACID--PEPTIDOGLYCAN TEICHOIC ACID TRANSFERASE TAGU"/>
    <property type="match status" value="1"/>
</dbReference>
<name>A0A1J5RZ55_9ZZZZ</name>
<keyword evidence="1" id="KW-1133">Transmembrane helix</keyword>